<evidence type="ECO:0000256" key="1">
    <source>
        <dbReference type="ARBA" id="ARBA00004651"/>
    </source>
</evidence>
<feature type="transmembrane region" description="Helical" evidence="7">
    <location>
        <begin position="791"/>
        <end position="811"/>
    </location>
</feature>
<feature type="domain" description="ABC3 transporter permease C-terminal" evidence="8">
    <location>
        <begin position="704"/>
        <end position="820"/>
    </location>
</feature>
<evidence type="ECO:0000256" key="7">
    <source>
        <dbReference type="SAM" id="Phobius"/>
    </source>
</evidence>
<evidence type="ECO:0000313" key="11">
    <source>
        <dbReference type="Proteomes" id="UP000622552"/>
    </source>
</evidence>
<feature type="transmembrane region" description="Helical" evidence="7">
    <location>
        <begin position="396"/>
        <end position="418"/>
    </location>
</feature>
<sequence length="828" mass="84540">MLRVALAGLRAHTARLLLTACAIMVGVSFLAGSLVYGDTARAAFYDDLARSARNVDLVIRPTTGLLDPSVTERVRAVPGVRAVDPRVVGALGVLDAGGRLLTRDGHVGYGLSLPGAPALSRFDVARGRLPAAPGEVALDRKTVEDQKFGINTPLRVLDRQGAPHDLTLVGVLDLGVNRQFNGSAVAALTTGDLTALTGTSRYTEIAVSVAPGTDPERVRAAVPDARVLPAAQVRAELAWRAGKYVDGFLRVLIAFGLVALTVSGFVIYNTFAMLAAQRGRELALLRCVGASRLQVFGAVLTEAAGLGVVASLGGLALSLLVGWGLLVSREFVGARIPAHALVVGGPTVAVAVGFGTLLALAGAVVPAFGASRVPPLTALRHAAALEARGRPRAVRLGVAGTLAAVGAGCGAVGTAGGFGGLPLVLGGAMLVFLGFAAAAPLVVGRLVALVGWVPGRLLGAPVRLAAVNARRNPRRTAATTTALMIGVTLMSLFSVLLATARTQSGVELRENFRVDFRVAPAAPVGAVSERTRVRAVVPREVMTALRTHPEFDVVAPVRTAALGGGRTVWSVAPEGLRGPIRPEVTAGDLGALGPGTVALHRDPGRRLGDQVALGPLGTLTVVALYDDAPVDGGVLVSWDQFDRTYGAGDAHLVLVTATGTPVEARQVLDEVVRAYPLLQVTGEADQAEALAGSLDQLLGIFAALLGMSVLIAVFGIGNTLALSVLERTAESATLRALGLSRRQLRGMLLAEAGLMGAVGAGSGAVFGGAVGWAAALGLINAYGHGSPTVPWGQLALFATVATVAAMTAAVLPARHAARASIVTAVSQP</sequence>
<comment type="subcellular location">
    <subcellularLocation>
        <location evidence="1">Cell membrane</location>
        <topology evidence="1">Multi-pass membrane protein</topology>
    </subcellularLocation>
</comment>
<feature type="transmembrane region" description="Helical" evidence="7">
    <location>
        <begin position="346"/>
        <end position="370"/>
    </location>
</feature>
<dbReference type="PANTHER" id="PTHR30572">
    <property type="entry name" value="MEMBRANE COMPONENT OF TRANSPORTER-RELATED"/>
    <property type="match status" value="1"/>
</dbReference>
<keyword evidence="5 7" id="KW-0472">Membrane</keyword>
<feature type="transmembrane region" description="Helical" evidence="7">
    <location>
        <begin position="476"/>
        <end position="498"/>
    </location>
</feature>
<keyword evidence="2" id="KW-1003">Cell membrane</keyword>
<keyword evidence="11" id="KW-1185">Reference proteome</keyword>
<dbReference type="GO" id="GO:0022857">
    <property type="term" value="F:transmembrane transporter activity"/>
    <property type="evidence" value="ECO:0007669"/>
    <property type="project" value="TreeGrafter"/>
</dbReference>
<feature type="transmembrane region" description="Helical" evidence="7">
    <location>
        <begin position="430"/>
        <end position="455"/>
    </location>
</feature>
<feature type="transmembrane region" description="Helical" evidence="7">
    <location>
        <begin position="697"/>
        <end position="725"/>
    </location>
</feature>
<evidence type="ECO:0000256" key="6">
    <source>
        <dbReference type="ARBA" id="ARBA00038076"/>
    </source>
</evidence>
<dbReference type="InterPro" id="IPR003838">
    <property type="entry name" value="ABC3_permease_C"/>
</dbReference>
<comment type="caution">
    <text evidence="10">The sequence shown here is derived from an EMBL/GenBank/DDBJ whole genome shotgun (WGS) entry which is preliminary data.</text>
</comment>
<feature type="transmembrane region" description="Helical" evidence="7">
    <location>
        <begin position="295"/>
        <end position="326"/>
    </location>
</feature>
<dbReference type="PANTHER" id="PTHR30572:SF4">
    <property type="entry name" value="ABC TRANSPORTER PERMEASE YTRF"/>
    <property type="match status" value="1"/>
</dbReference>
<feature type="transmembrane region" description="Helical" evidence="7">
    <location>
        <begin position="746"/>
        <end position="779"/>
    </location>
</feature>
<gene>
    <name evidence="10" type="ORF">IW245_003476</name>
</gene>
<evidence type="ECO:0000259" key="9">
    <source>
        <dbReference type="Pfam" id="PF12704"/>
    </source>
</evidence>
<evidence type="ECO:0000259" key="8">
    <source>
        <dbReference type="Pfam" id="PF02687"/>
    </source>
</evidence>
<dbReference type="Pfam" id="PF12704">
    <property type="entry name" value="MacB_PCD"/>
    <property type="match status" value="1"/>
</dbReference>
<evidence type="ECO:0000256" key="2">
    <source>
        <dbReference type="ARBA" id="ARBA00022475"/>
    </source>
</evidence>
<accession>A0A8J7KX37</accession>
<dbReference type="AlphaFoldDB" id="A0A8J7KX37"/>
<dbReference type="GO" id="GO:0005886">
    <property type="term" value="C:plasma membrane"/>
    <property type="evidence" value="ECO:0007669"/>
    <property type="project" value="UniProtKB-SubCell"/>
</dbReference>
<name>A0A8J7KX37_9ACTN</name>
<evidence type="ECO:0000256" key="3">
    <source>
        <dbReference type="ARBA" id="ARBA00022692"/>
    </source>
</evidence>
<feature type="domain" description="ABC3 transporter permease C-terminal" evidence="8">
    <location>
        <begin position="254"/>
        <end position="375"/>
    </location>
</feature>
<dbReference type="EMBL" id="JADOUF010000001">
    <property type="protein sequence ID" value="MBG6137282.1"/>
    <property type="molecule type" value="Genomic_DNA"/>
</dbReference>
<dbReference type="RefSeq" id="WP_197004163.1">
    <property type="nucleotide sequence ID" value="NZ_BONS01000020.1"/>
</dbReference>
<keyword evidence="3 7" id="KW-0812">Transmembrane</keyword>
<reference evidence="10" key="1">
    <citation type="submission" date="2020-11" db="EMBL/GenBank/DDBJ databases">
        <title>Sequencing the genomes of 1000 actinobacteria strains.</title>
        <authorList>
            <person name="Klenk H.-P."/>
        </authorList>
    </citation>
    <scope>NUCLEOTIDE SEQUENCE</scope>
    <source>
        <strain evidence="10">DSM 45356</strain>
    </source>
</reference>
<keyword evidence="4 7" id="KW-1133">Transmembrane helix</keyword>
<dbReference type="Proteomes" id="UP000622552">
    <property type="component" value="Unassembled WGS sequence"/>
</dbReference>
<dbReference type="InterPro" id="IPR025857">
    <property type="entry name" value="MacB_PCD"/>
</dbReference>
<dbReference type="Pfam" id="PF02687">
    <property type="entry name" value="FtsX"/>
    <property type="match status" value="2"/>
</dbReference>
<feature type="transmembrane region" description="Helical" evidence="7">
    <location>
        <begin position="251"/>
        <end position="274"/>
    </location>
</feature>
<evidence type="ECO:0000256" key="4">
    <source>
        <dbReference type="ARBA" id="ARBA00022989"/>
    </source>
</evidence>
<feature type="domain" description="MacB-like periplasmic core" evidence="9">
    <location>
        <begin position="17"/>
        <end position="223"/>
    </location>
</feature>
<evidence type="ECO:0000313" key="10">
    <source>
        <dbReference type="EMBL" id="MBG6137282.1"/>
    </source>
</evidence>
<comment type="similarity">
    <text evidence="6">Belongs to the ABC-4 integral membrane protein family.</text>
</comment>
<protein>
    <submittedName>
        <fullName evidence="10">Putative ABC transport system permease protein</fullName>
    </submittedName>
</protein>
<feature type="transmembrane region" description="Helical" evidence="7">
    <location>
        <begin position="16"/>
        <end position="36"/>
    </location>
</feature>
<organism evidence="10 11">
    <name type="scientific">Longispora fulva</name>
    <dbReference type="NCBI Taxonomy" id="619741"/>
    <lineage>
        <taxon>Bacteria</taxon>
        <taxon>Bacillati</taxon>
        <taxon>Actinomycetota</taxon>
        <taxon>Actinomycetes</taxon>
        <taxon>Micromonosporales</taxon>
        <taxon>Micromonosporaceae</taxon>
        <taxon>Longispora</taxon>
    </lineage>
</organism>
<dbReference type="InterPro" id="IPR050250">
    <property type="entry name" value="Macrolide_Exporter_MacB"/>
</dbReference>
<proteinExistence type="inferred from homology"/>
<evidence type="ECO:0000256" key="5">
    <source>
        <dbReference type="ARBA" id="ARBA00023136"/>
    </source>
</evidence>